<evidence type="ECO:0000256" key="2">
    <source>
        <dbReference type="SAM" id="Phobius"/>
    </source>
</evidence>
<dbReference type="EMBL" id="LGTE01000015">
    <property type="protein sequence ID" value="KNZ69209.1"/>
    <property type="molecule type" value="Genomic_DNA"/>
</dbReference>
<sequence precursor="true">MEKLFQLSRKQKTFNAPATLITIVMLAVTVTLSALILVLTGGVAFAAHEDLGDRSGWAERYAADQCNGCHAGAATGTTGPHGGYTASTNKCQICHKVHDADNPILLPGQTVTDACQFCHDITGSSNAPYFASDLPDPRYGYGVKSSHRVFGTVNGFTYNSTFGSTLIPAGAADGSSAPLYTGDQGQLSGNAFTCDSCHTPHGITANTVGIYLGESQVKVTEEGLSSGQRKIFLTNRLLKRVINGINTGGSYGSKWCTGCHRGYENYMTVDDVVYNRVYSEIFNHPVNAAGPGYDLLGAGMNNSAGWINGSSVAKVMNQGYVLIDSNPVPASDADLSFDPRSNKWYAMLGIDPMTGASRPDGSVAYAVYSGPSCQQCHASPRNVDAAFWVDFNTKGAGYPSRGTFPHLSTNPALLVEENGDDLCTNCHS</sequence>
<dbReference type="PANTHER" id="PTHR35038">
    <property type="entry name" value="DISSIMILATORY SULFITE REDUCTASE SIRA"/>
    <property type="match status" value="1"/>
</dbReference>
<evidence type="ECO:0000259" key="3">
    <source>
        <dbReference type="Pfam" id="PF09699"/>
    </source>
</evidence>
<evidence type="ECO:0000313" key="5">
    <source>
        <dbReference type="Proteomes" id="UP000037175"/>
    </source>
</evidence>
<accession>A0A0L6W2A1</accession>
<dbReference type="Pfam" id="PF09699">
    <property type="entry name" value="Paired_CXXCH_1"/>
    <property type="match status" value="1"/>
</dbReference>
<keyword evidence="2" id="KW-1133">Transmembrane helix</keyword>
<evidence type="ECO:0000313" key="4">
    <source>
        <dbReference type="EMBL" id="KNZ69209.1"/>
    </source>
</evidence>
<protein>
    <submittedName>
        <fullName evidence="4">Putative multiheme cytochrome c</fullName>
    </submittedName>
</protein>
<evidence type="ECO:0000256" key="1">
    <source>
        <dbReference type="ARBA" id="ARBA00022729"/>
    </source>
</evidence>
<dbReference type="RefSeq" id="WP_052218327.1">
    <property type="nucleotide sequence ID" value="NZ_LGTE01000015.1"/>
</dbReference>
<keyword evidence="1" id="KW-0732">Signal</keyword>
<dbReference type="InterPro" id="IPR036280">
    <property type="entry name" value="Multihaem_cyt_sf"/>
</dbReference>
<organism evidence="4 5">
    <name type="scientific">Thermincola ferriacetica</name>
    <dbReference type="NCBI Taxonomy" id="281456"/>
    <lineage>
        <taxon>Bacteria</taxon>
        <taxon>Bacillati</taxon>
        <taxon>Bacillota</taxon>
        <taxon>Clostridia</taxon>
        <taxon>Eubacteriales</taxon>
        <taxon>Thermincolaceae</taxon>
        <taxon>Thermincola</taxon>
    </lineage>
</organism>
<proteinExistence type="predicted"/>
<comment type="caution">
    <text evidence="4">The sequence shown here is derived from an EMBL/GenBank/DDBJ whole genome shotgun (WGS) entry which is preliminary data.</text>
</comment>
<dbReference type="AlphaFoldDB" id="A0A0L6W2A1"/>
<dbReference type="Proteomes" id="UP000037175">
    <property type="component" value="Unassembled WGS sequence"/>
</dbReference>
<dbReference type="InterPro" id="IPR051829">
    <property type="entry name" value="Multiheme_Cytochr_ET"/>
</dbReference>
<keyword evidence="5" id="KW-1185">Reference proteome</keyword>
<gene>
    <name evidence="4" type="ORF">Tfer_2155</name>
</gene>
<dbReference type="GO" id="GO:0016491">
    <property type="term" value="F:oxidoreductase activity"/>
    <property type="evidence" value="ECO:0007669"/>
    <property type="project" value="TreeGrafter"/>
</dbReference>
<dbReference type="SUPFAM" id="SSF48695">
    <property type="entry name" value="Multiheme cytochromes"/>
    <property type="match status" value="1"/>
</dbReference>
<reference evidence="5" key="1">
    <citation type="submission" date="2015-07" db="EMBL/GenBank/DDBJ databases">
        <title>Complete Genome of Thermincola ferriacetica strain Z-0001T.</title>
        <authorList>
            <person name="Lusk B."/>
            <person name="Badalamenti J.P."/>
            <person name="Parameswaran P."/>
            <person name="Bond D.R."/>
            <person name="Torres C.I."/>
        </authorList>
    </citation>
    <scope>NUCLEOTIDE SEQUENCE [LARGE SCALE GENOMIC DNA]</scope>
    <source>
        <strain evidence="5">Z-0001</strain>
    </source>
</reference>
<dbReference type="PANTHER" id="PTHR35038:SF6">
    <property type="entry name" value="SURFACE LOCALIZED DECAHEME CYTOCHROME C LIPOPROTEIN"/>
    <property type="match status" value="1"/>
</dbReference>
<dbReference type="InterPro" id="IPR010177">
    <property type="entry name" value="Paired_CXXCH_1"/>
</dbReference>
<name>A0A0L6W2A1_9FIRM</name>
<feature type="transmembrane region" description="Helical" evidence="2">
    <location>
        <begin position="20"/>
        <end position="45"/>
    </location>
</feature>
<keyword evidence="2" id="KW-0812">Transmembrane</keyword>
<feature type="domain" description="Doubled CXXCH motif" evidence="3">
    <location>
        <begin position="88"/>
        <end position="120"/>
    </location>
</feature>
<keyword evidence="2" id="KW-0472">Membrane</keyword>